<dbReference type="AlphaFoldDB" id="A0A448WTV1"/>
<evidence type="ECO:0000313" key="1">
    <source>
        <dbReference type="EMBL" id="VEL20077.1"/>
    </source>
</evidence>
<proteinExistence type="predicted"/>
<protein>
    <submittedName>
        <fullName evidence="1">Uncharacterized protein</fullName>
    </submittedName>
</protein>
<dbReference type="EMBL" id="CAAALY010044622">
    <property type="protein sequence ID" value="VEL20077.1"/>
    <property type="molecule type" value="Genomic_DNA"/>
</dbReference>
<gene>
    <name evidence="1" type="ORF">PXEA_LOCUS13517</name>
</gene>
<keyword evidence="2" id="KW-1185">Reference proteome</keyword>
<reference evidence="1" key="1">
    <citation type="submission" date="2018-11" db="EMBL/GenBank/DDBJ databases">
        <authorList>
            <consortium name="Pathogen Informatics"/>
        </authorList>
    </citation>
    <scope>NUCLEOTIDE SEQUENCE</scope>
</reference>
<name>A0A448WTV1_9PLAT</name>
<comment type="caution">
    <text evidence="1">The sequence shown here is derived from an EMBL/GenBank/DDBJ whole genome shotgun (WGS) entry which is preliminary data.</text>
</comment>
<sequence length="140" mass="15393">MAKLTDDADYDAGETFENVSSSLSDPGNHDNYYGRRLRTSGDFSNSTCDFSMYTFTKRGESGDPIGIPNIAPQILPLSVKYVVPRIRLISLVNDSFRIRSVSMISSSRSNISSKALTAISPKISVYMDCTNSSDPTNPMF</sequence>
<organism evidence="1 2">
    <name type="scientific">Protopolystoma xenopodis</name>
    <dbReference type="NCBI Taxonomy" id="117903"/>
    <lineage>
        <taxon>Eukaryota</taxon>
        <taxon>Metazoa</taxon>
        <taxon>Spiralia</taxon>
        <taxon>Lophotrochozoa</taxon>
        <taxon>Platyhelminthes</taxon>
        <taxon>Monogenea</taxon>
        <taxon>Polyopisthocotylea</taxon>
        <taxon>Polystomatidea</taxon>
        <taxon>Polystomatidae</taxon>
        <taxon>Protopolystoma</taxon>
    </lineage>
</organism>
<accession>A0A448WTV1</accession>
<dbReference type="Proteomes" id="UP000784294">
    <property type="component" value="Unassembled WGS sequence"/>
</dbReference>
<evidence type="ECO:0000313" key="2">
    <source>
        <dbReference type="Proteomes" id="UP000784294"/>
    </source>
</evidence>